<sequence length="505" mass="57752">MKRYRHIAAGLIATAFLATGCSDSFLEVTSPTQEFIDTYYTTDAHIQEAVVAAYDPLHWTDWGMDEYNPVTLMSDIMADDLWIGGQDRTDNQAWHLMMNFEAIPTNVIKGLWSVAYSGVKRSNDVLTYLEWAGENVKEENRAYYTAQVLTLRALYYNWLWKFWGNIPYYDVNLTAPYLAEQLPADQVYEKIIADLDNVISMDVLPMRETSENYGRVTKAMAYMLYAEVVMYQNDESRYGKALQYMQEIINSGEYDLVDDYAGIFKESGEWNKESIFEVNYTDDNAVRSWSAPLTAGGTVLPTLISPHTWPDGTDGHDQGWGFCPVRLETYERYANNDTRRDATCWNAGALGVDYNKRYQDTGLFLEKYAALTGNNKDQKADAQLNWNNNLRIYRFSETLLNAAELIARGAGSGDAKLYLNKVRKRAGLVTELEPTIDNIIEERHLEFVGEGKRYWDLIRTGKASSVLVPDEYGYRTNTWTENKKYLPIPQSEIDAAQGTLTQNNY</sequence>
<dbReference type="InterPro" id="IPR012944">
    <property type="entry name" value="SusD_RagB_dom"/>
</dbReference>
<dbReference type="InterPro" id="IPR033985">
    <property type="entry name" value="SusD-like_N"/>
</dbReference>
<evidence type="ECO:0000256" key="5">
    <source>
        <dbReference type="ARBA" id="ARBA00023237"/>
    </source>
</evidence>
<proteinExistence type="inferred from homology"/>
<comment type="similarity">
    <text evidence="2">Belongs to the SusD family.</text>
</comment>
<comment type="subcellular location">
    <subcellularLocation>
        <location evidence="1">Cell outer membrane</location>
    </subcellularLocation>
</comment>
<accession>A0AAW5N3F6</accession>
<keyword evidence="5" id="KW-0998">Cell outer membrane</keyword>
<reference evidence="9 10" key="1">
    <citation type="submission" date="2022-08" db="EMBL/GenBank/DDBJ databases">
        <authorList>
            <person name="Zeman M."/>
            <person name="Kubasova T."/>
        </authorList>
    </citation>
    <scope>NUCLEOTIDE SEQUENCE [LARGE SCALE GENOMIC DNA]</scope>
    <source>
        <strain evidence="9 10">ET62</strain>
    </source>
</reference>
<feature type="domain" description="SusD-like N-terminal" evidence="8">
    <location>
        <begin position="25"/>
        <end position="227"/>
    </location>
</feature>
<dbReference type="Gene3D" id="1.25.40.390">
    <property type="match status" value="1"/>
</dbReference>
<dbReference type="Pfam" id="PF14322">
    <property type="entry name" value="SusD-like_3"/>
    <property type="match status" value="1"/>
</dbReference>
<evidence type="ECO:0000259" key="8">
    <source>
        <dbReference type="Pfam" id="PF14322"/>
    </source>
</evidence>
<keyword evidence="3 6" id="KW-0732">Signal</keyword>
<organism evidence="9 10">
    <name type="scientific">Phocaeicola barnesiae</name>
    <dbReference type="NCBI Taxonomy" id="376804"/>
    <lineage>
        <taxon>Bacteria</taxon>
        <taxon>Pseudomonadati</taxon>
        <taxon>Bacteroidota</taxon>
        <taxon>Bacteroidia</taxon>
        <taxon>Bacteroidales</taxon>
        <taxon>Bacteroidaceae</taxon>
        <taxon>Phocaeicola</taxon>
    </lineage>
</organism>
<dbReference type="RefSeq" id="WP_258335486.1">
    <property type="nucleotide sequence ID" value="NZ_JANRHJ010000004.1"/>
</dbReference>
<dbReference type="PROSITE" id="PS51257">
    <property type="entry name" value="PROKAR_LIPOPROTEIN"/>
    <property type="match status" value="1"/>
</dbReference>
<dbReference type="Proteomes" id="UP001204579">
    <property type="component" value="Unassembled WGS sequence"/>
</dbReference>
<evidence type="ECO:0000259" key="7">
    <source>
        <dbReference type="Pfam" id="PF07980"/>
    </source>
</evidence>
<dbReference type="Pfam" id="PF07980">
    <property type="entry name" value="SusD_RagB"/>
    <property type="match status" value="1"/>
</dbReference>
<dbReference type="InterPro" id="IPR011990">
    <property type="entry name" value="TPR-like_helical_dom_sf"/>
</dbReference>
<dbReference type="AlphaFoldDB" id="A0AAW5N3F6"/>
<dbReference type="GO" id="GO:0009279">
    <property type="term" value="C:cell outer membrane"/>
    <property type="evidence" value="ECO:0007669"/>
    <property type="project" value="UniProtKB-SubCell"/>
</dbReference>
<evidence type="ECO:0000256" key="1">
    <source>
        <dbReference type="ARBA" id="ARBA00004442"/>
    </source>
</evidence>
<dbReference type="EMBL" id="JANRHJ010000004">
    <property type="protein sequence ID" value="MCR8873223.1"/>
    <property type="molecule type" value="Genomic_DNA"/>
</dbReference>
<dbReference type="SUPFAM" id="SSF48452">
    <property type="entry name" value="TPR-like"/>
    <property type="match status" value="1"/>
</dbReference>
<gene>
    <name evidence="9" type="ORF">NW209_04155</name>
</gene>
<protein>
    <submittedName>
        <fullName evidence="9">RagB/SusD family nutrient uptake outer membrane protein</fullName>
    </submittedName>
</protein>
<evidence type="ECO:0000256" key="2">
    <source>
        <dbReference type="ARBA" id="ARBA00006275"/>
    </source>
</evidence>
<evidence type="ECO:0000313" key="10">
    <source>
        <dbReference type="Proteomes" id="UP001204579"/>
    </source>
</evidence>
<keyword evidence="4" id="KW-0472">Membrane</keyword>
<feature type="domain" description="RagB/SusD" evidence="7">
    <location>
        <begin position="345"/>
        <end position="504"/>
    </location>
</feature>
<evidence type="ECO:0000313" key="9">
    <source>
        <dbReference type="EMBL" id="MCR8873223.1"/>
    </source>
</evidence>
<keyword evidence="10" id="KW-1185">Reference proteome</keyword>
<feature type="signal peptide" evidence="6">
    <location>
        <begin position="1"/>
        <end position="20"/>
    </location>
</feature>
<evidence type="ECO:0000256" key="6">
    <source>
        <dbReference type="SAM" id="SignalP"/>
    </source>
</evidence>
<comment type="caution">
    <text evidence="9">The sequence shown here is derived from an EMBL/GenBank/DDBJ whole genome shotgun (WGS) entry which is preliminary data.</text>
</comment>
<evidence type="ECO:0000256" key="3">
    <source>
        <dbReference type="ARBA" id="ARBA00022729"/>
    </source>
</evidence>
<evidence type="ECO:0000256" key="4">
    <source>
        <dbReference type="ARBA" id="ARBA00023136"/>
    </source>
</evidence>
<name>A0AAW5N3F6_9BACT</name>
<feature type="chain" id="PRO_5043666625" evidence="6">
    <location>
        <begin position="21"/>
        <end position="505"/>
    </location>
</feature>